<organism evidence="1 2">
    <name type="scientific">Pistacia atlantica</name>
    <dbReference type="NCBI Taxonomy" id="434234"/>
    <lineage>
        <taxon>Eukaryota</taxon>
        <taxon>Viridiplantae</taxon>
        <taxon>Streptophyta</taxon>
        <taxon>Embryophyta</taxon>
        <taxon>Tracheophyta</taxon>
        <taxon>Spermatophyta</taxon>
        <taxon>Magnoliopsida</taxon>
        <taxon>eudicotyledons</taxon>
        <taxon>Gunneridae</taxon>
        <taxon>Pentapetalae</taxon>
        <taxon>rosids</taxon>
        <taxon>malvids</taxon>
        <taxon>Sapindales</taxon>
        <taxon>Anacardiaceae</taxon>
        <taxon>Pistacia</taxon>
    </lineage>
</organism>
<gene>
    <name evidence="1" type="ORF">Patl1_00159</name>
</gene>
<protein>
    <submittedName>
        <fullName evidence="1">Uncharacterized protein</fullName>
    </submittedName>
</protein>
<evidence type="ECO:0000313" key="2">
    <source>
        <dbReference type="Proteomes" id="UP001164250"/>
    </source>
</evidence>
<dbReference type="EMBL" id="CM047897">
    <property type="protein sequence ID" value="KAJ0112958.1"/>
    <property type="molecule type" value="Genomic_DNA"/>
</dbReference>
<evidence type="ECO:0000313" key="1">
    <source>
        <dbReference type="EMBL" id="KAJ0112958.1"/>
    </source>
</evidence>
<comment type="caution">
    <text evidence="1">The sequence shown here is derived from an EMBL/GenBank/DDBJ whole genome shotgun (WGS) entry which is preliminary data.</text>
</comment>
<reference evidence="2" key="1">
    <citation type="journal article" date="2023" name="G3 (Bethesda)">
        <title>Genome assembly and association tests identify interacting loci associated with vigor, precocity, and sex in interspecific pistachio rootstocks.</title>
        <authorList>
            <person name="Palmer W."/>
            <person name="Jacygrad E."/>
            <person name="Sagayaradj S."/>
            <person name="Cavanaugh K."/>
            <person name="Han R."/>
            <person name="Bertier L."/>
            <person name="Beede B."/>
            <person name="Kafkas S."/>
            <person name="Golino D."/>
            <person name="Preece J."/>
            <person name="Michelmore R."/>
        </authorList>
    </citation>
    <scope>NUCLEOTIDE SEQUENCE [LARGE SCALE GENOMIC DNA]</scope>
</reference>
<name>A0ACC1CB92_9ROSI</name>
<proteinExistence type="predicted"/>
<dbReference type="Proteomes" id="UP001164250">
    <property type="component" value="Chromosome 1"/>
</dbReference>
<accession>A0ACC1CB92</accession>
<keyword evidence="2" id="KW-1185">Reference proteome</keyword>
<sequence length="75" mass="7997">MGGIADIGSCSASKGSRLCPSVNCSGGFISSYLSSGSTQAVGCRASQKAVHFVRFLRQTNQRFREGKGTSHRRKQ</sequence>